<dbReference type="KEGG" id="lak:106168644"/>
<protein>
    <submittedName>
        <fullName evidence="5">Uncharacterized protein LOC106168644</fullName>
    </submittedName>
</protein>
<feature type="domain" description="FAS1" evidence="3">
    <location>
        <begin position="620"/>
        <end position="713"/>
    </location>
</feature>
<dbReference type="PROSITE" id="PS50213">
    <property type="entry name" value="FAS1"/>
    <property type="match status" value="2"/>
</dbReference>
<dbReference type="OrthoDB" id="286301at2759"/>
<evidence type="ECO:0000313" key="5">
    <source>
        <dbReference type="RefSeq" id="XP_023930659.1"/>
    </source>
</evidence>
<dbReference type="PANTHER" id="PTHR10900:SF77">
    <property type="entry name" value="FI19380P1"/>
    <property type="match status" value="1"/>
</dbReference>
<dbReference type="InterPro" id="IPR050904">
    <property type="entry name" value="Adhesion/Biosynth-related"/>
</dbReference>
<keyword evidence="2" id="KW-0732">Signal</keyword>
<evidence type="ECO:0000313" key="4">
    <source>
        <dbReference type="Proteomes" id="UP000085678"/>
    </source>
</evidence>
<feature type="compositionally biased region" description="Gly residues" evidence="1">
    <location>
        <begin position="145"/>
        <end position="161"/>
    </location>
</feature>
<dbReference type="AlphaFoldDB" id="A0A2R2MKA8"/>
<evidence type="ECO:0000256" key="1">
    <source>
        <dbReference type="SAM" id="MobiDB-lite"/>
    </source>
</evidence>
<dbReference type="InterPro" id="IPR000782">
    <property type="entry name" value="FAS1_domain"/>
</dbReference>
<gene>
    <name evidence="5" type="primary">LOC106168644</name>
</gene>
<dbReference type="STRING" id="7574.A0A2R2MKA8"/>
<feature type="signal peptide" evidence="2">
    <location>
        <begin position="1"/>
        <end position="19"/>
    </location>
</feature>
<dbReference type="Pfam" id="PF02469">
    <property type="entry name" value="Fasciclin"/>
    <property type="match status" value="3"/>
</dbReference>
<dbReference type="GO" id="GO:0005615">
    <property type="term" value="C:extracellular space"/>
    <property type="evidence" value="ECO:0007669"/>
    <property type="project" value="TreeGrafter"/>
</dbReference>
<feature type="domain" description="FAS1" evidence="3">
    <location>
        <begin position="322"/>
        <end position="461"/>
    </location>
</feature>
<evidence type="ECO:0000256" key="2">
    <source>
        <dbReference type="SAM" id="SignalP"/>
    </source>
</evidence>
<feature type="compositionally biased region" description="Gly residues" evidence="1">
    <location>
        <begin position="84"/>
        <end position="93"/>
    </location>
</feature>
<dbReference type="PANTHER" id="PTHR10900">
    <property type="entry name" value="PERIOSTIN-RELATED"/>
    <property type="match status" value="1"/>
</dbReference>
<dbReference type="GeneID" id="106168644"/>
<organism evidence="4 5">
    <name type="scientific">Lingula anatina</name>
    <name type="common">Brachiopod</name>
    <name type="synonym">Lingula unguis</name>
    <dbReference type="NCBI Taxonomy" id="7574"/>
    <lineage>
        <taxon>Eukaryota</taxon>
        <taxon>Metazoa</taxon>
        <taxon>Spiralia</taxon>
        <taxon>Lophotrochozoa</taxon>
        <taxon>Brachiopoda</taxon>
        <taxon>Linguliformea</taxon>
        <taxon>Lingulata</taxon>
        <taxon>Lingulida</taxon>
        <taxon>Linguloidea</taxon>
        <taxon>Lingulidae</taxon>
        <taxon>Lingula</taxon>
    </lineage>
</organism>
<keyword evidence="4" id="KW-1185">Reference proteome</keyword>
<dbReference type="RefSeq" id="XP_023930659.1">
    <property type="nucleotide sequence ID" value="XM_024074891.1"/>
</dbReference>
<sequence>MAAMVQIAVLVVCASLVRGNTEKSSAIIKDTEKLLSLVKRESPAFFEDKQKLSKRSTGDGKVAIKKREVPRSYGSQSHGRHGSQSGGYGGRNQGYGADSYGYDSYGHDSYGKRRHGNSGGYGGGYGHGDSYGGRHDDGYSSGHNDGYGRGHSNSYGGGHNDGYGREHSDGYGGGHSNSYGDTHSDGYGGGHSDGYGGGHNDGYGGDHGDGYGGSHDNDYGGGHNDGYGGGHGGGYDGGHDDGYGGGHGGGYGGGYDDGYGGGHGGGYGGGHDDGYGGGHGDGYGGGHGGGYGGGHGGGYGGGHGSDHGNGYGSQRGGYKQMLTLKQLLFIKAPKFASFLLKAAAQDNEISEVLNKKNGPYTVFAPTDYAVAKLNVSLREDLKMLDDNMSLTDATIEILKFHIISGSVFSKEFKNDATFISLNGTKVRVNFYQYDVTASGSRIVKKDIKAKNGIIHLVDCFLCDGNVPIDLNSADVLTTSLVMDVFNMALELFQNTTLFNPNAHDHEHKNHEDGYPSSHSYGYGSHFKGCTYFIPSNDAFTEVMDELTALTEAELLALAKCHKVDGTYFSEGLYKQQVLKTKCGHTLWVGKTSHDHEHKNHEDGYPSSHSYGYGSHFKGCTYFIPSNDAFTEVMDELTALTEAELLALAKCHKVDGTYFSEGLYKQQVLKTKCGHTLWVGKTYNYTLQVNSALVTNSSNICTTDGVVHVIDRFIIPPNFYDEFFDLPDVYGNPCGHICKKVNSTKVPENDDDTG</sequence>
<dbReference type="Gene3D" id="2.30.180.10">
    <property type="entry name" value="FAS1 domain"/>
    <property type="match status" value="3"/>
</dbReference>
<dbReference type="InParanoid" id="A0A2R2MKA8"/>
<evidence type="ECO:0000259" key="3">
    <source>
        <dbReference type="PROSITE" id="PS50213"/>
    </source>
</evidence>
<dbReference type="Proteomes" id="UP000085678">
    <property type="component" value="Unplaced"/>
</dbReference>
<dbReference type="PRINTS" id="PR01228">
    <property type="entry name" value="EGGSHELL"/>
</dbReference>
<dbReference type="SUPFAM" id="SSF82153">
    <property type="entry name" value="FAS1 domain"/>
    <property type="match status" value="3"/>
</dbReference>
<feature type="chain" id="PRO_5015115661" evidence="2">
    <location>
        <begin position="20"/>
        <end position="753"/>
    </location>
</feature>
<dbReference type="SMART" id="SM00554">
    <property type="entry name" value="FAS1"/>
    <property type="match status" value="2"/>
</dbReference>
<feature type="region of interest" description="Disordered" evidence="1">
    <location>
        <begin position="135"/>
        <end position="193"/>
    </location>
</feature>
<proteinExistence type="predicted"/>
<accession>A0A2R2MKA8</accession>
<reference evidence="5" key="1">
    <citation type="submission" date="2025-08" db="UniProtKB">
        <authorList>
            <consortium name="RefSeq"/>
        </authorList>
    </citation>
    <scope>IDENTIFICATION</scope>
    <source>
        <tissue evidence="5">Gonads</tissue>
    </source>
</reference>
<dbReference type="InterPro" id="IPR036378">
    <property type="entry name" value="FAS1_dom_sf"/>
</dbReference>
<feature type="region of interest" description="Disordered" evidence="1">
    <location>
        <begin position="49"/>
        <end position="94"/>
    </location>
</feature>
<name>A0A2R2MKA8_LINAN</name>